<evidence type="ECO:0000256" key="2">
    <source>
        <dbReference type="ARBA" id="ARBA00006896"/>
    </source>
</evidence>
<evidence type="ECO:0000256" key="1">
    <source>
        <dbReference type="ARBA" id="ARBA00003640"/>
    </source>
</evidence>
<name>A0A2H5XG79_9BACT</name>
<dbReference type="EMBL" id="BEHT01000057">
    <property type="protein sequence ID" value="GBD00181.1"/>
    <property type="molecule type" value="Genomic_DNA"/>
</dbReference>
<dbReference type="NCBIfam" id="TIGR01870">
    <property type="entry name" value="cas_TM1810_Csm2"/>
    <property type="match status" value="1"/>
</dbReference>
<protein>
    <recommendedName>
        <fullName evidence="3">CRISPR system Cms protein Csm2</fullName>
    </recommendedName>
    <alternativeName>
        <fullName evidence="6">CRISPR type III A-associated protein Csm2</fullName>
    </alternativeName>
</protein>
<comment type="caution">
    <text evidence="8">The sequence shown here is derived from an EMBL/GenBank/DDBJ whole genome shotgun (WGS) entry which is preliminary data.</text>
</comment>
<dbReference type="GO" id="GO:0051607">
    <property type="term" value="P:defense response to virus"/>
    <property type="evidence" value="ECO:0007669"/>
    <property type="project" value="UniProtKB-KW"/>
</dbReference>
<evidence type="ECO:0000313" key="8">
    <source>
        <dbReference type="EMBL" id="GBD00181.1"/>
    </source>
</evidence>
<evidence type="ECO:0000256" key="6">
    <source>
        <dbReference type="ARBA" id="ARBA00031723"/>
    </source>
</evidence>
<proteinExistence type="inferred from homology"/>
<evidence type="ECO:0000256" key="3">
    <source>
        <dbReference type="ARBA" id="ARBA00016118"/>
    </source>
</evidence>
<reference evidence="9" key="1">
    <citation type="submission" date="2017-09" db="EMBL/GenBank/DDBJ databases">
        <title>Metaegenomics of thermophilic ammonia-oxidizing enrichment culture.</title>
        <authorList>
            <person name="Kato S."/>
            <person name="Suzuki K."/>
        </authorList>
    </citation>
    <scope>NUCLEOTIDE SEQUENCE [LARGE SCALE GENOMIC DNA]</scope>
</reference>
<gene>
    <name evidence="8" type="ORF">HRbin17_02719</name>
</gene>
<evidence type="ECO:0000256" key="7">
    <source>
        <dbReference type="SAM" id="Coils"/>
    </source>
</evidence>
<comment type="function">
    <text evidence="1">This subunit may be involved in monitoring complementarity of crRNA and target RNA.</text>
</comment>
<comment type="similarity">
    <text evidence="2">Belongs to the CRISPR-associated Csm2 family.</text>
</comment>
<feature type="coiled-coil region" evidence="7">
    <location>
        <begin position="68"/>
        <end position="95"/>
    </location>
</feature>
<dbReference type="InterPro" id="IPR010149">
    <property type="entry name" value="CRISPR-assoc_prot_Csm2_III-A"/>
</dbReference>
<keyword evidence="4" id="KW-0694">RNA-binding</keyword>
<evidence type="ECO:0000313" key="9">
    <source>
        <dbReference type="Proteomes" id="UP000236173"/>
    </source>
</evidence>
<dbReference type="Proteomes" id="UP000236173">
    <property type="component" value="Unassembled WGS sequence"/>
</dbReference>
<dbReference type="GO" id="GO:0003723">
    <property type="term" value="F:RNA binding"/>
    <property type="evidence" value="ECO:0007669"/>
    <property type="project" value="UniProtKB-KW"/>
</dbReference>
<organism evidence="8 9">
    <name type="scientific">Candidatus Fervidibacter japonicus</name>
    <dbReference type="NCBI Taxonomy" id="2035412"/>
    <lineage>
        <taxon>Bacteria</taxon>
        <taxon>Candidatus Fervidibacterota</taxon>
        <taxon>Candidatus Fervidibacter</taxon>
    </lineage>
</organism>
<accession>A0A2H5XG79</accession>
<keyword evidence="5" id="KW-0051">Antiviral defense</keyword>
<dbReference type="Pfam" id="PF03750">
    <property type="entry name" value="Csm2_III-A"/>
    <property type="match status" value="1"/>
</dbReference>
<dbReference type="AlphaFoldDB" id="A0A2H5XG79"/>
<keyword evidence="7" id="KW-0175">Coiled coil</keyword>
<sequence>MARREQESRAQALVNELVERIRQVSKLSELELSDDLIHPDNGKLSQLAREFTSDRQKREEDKLKPTQLRRTFHELKRMEQELRRGKSQLDRVQLGLTTAELAYALGRGVIPKPFYDLMKALLGKVADKEDFKRLTDFLTVLLAYHKYHEKVRSSQQSEGGEE</sequence>
<evidence type="ECO:0000256" key="5">
    <source>
        <dbReference type="ARBA" id="ARBA00023118"/>
    </source>
</evidence>
<evidence type="ECO:0000256" key="4">
    <source>
        <dbReference type="ARBA" id="ARBA00022884"/>
    </source>
</evidence>